<feature type="signal peptide" evidence="1">
    <location>
        <begin position="1"/>
        <end position="22"/>
    </location>
</feature>
<dbReference type="InterPro" id="IPR025711">
    <property type="entry name" value="PepSY"/>
</dbReference>
<feature type="domain" description="PepSY" evidence="2">
    <location>
        <begin position="7"/>
        <end position="83"/>
    </location>
</feature>
<dbReference type="EMBL" id="FNGE01000003">
    <property type="protein sequence ID" value="SDK82589.1"/>
    <property type="molecule type" value="Genomic_DNA"/>
</dbReference>
<dbReference type="AlphaFoldDB" id="A0A1G9F2A7"/>
<name>A0A1G9F2A7_9RHOB</name>
<organism evidence="3 4">
    <name type="scientific">Paracoccus chinensis</name>
    <dbReference type="NCBI Taxonomy" id="525640"/>
    <lineage>
        <taxon>Bacteria</taxon>
        <taxon>Pseudomonadati</taxon>
        <taxon>Pseudomonadota</taxon>
        <taxon>Alphaproteobacteria</taxon>
        <taxon>Rhodobacterales</taxon>
        <taxon>Paracoccaceae</taxon>
        <taxon>Paracoccus</taxon>
    </lineage>
</organism>
<evidence type="ECO:0000313" key="3">
    <source>
        <dbReference type="EMBL" id="SDK82589.1"/>
    </source>
</evidence>
<gene>
    <name evidence="3" type="ORF">SAMN04487971_103216</name>
</gene>
<feature type="chain" id="PRO_5011678582" evidence="1">
    <location>
        <begin position="23"/>
        <end position="85"/>
    </location>
</feature>
<keyword evidence="4" id="KW-1185">Reference proteome</keyword>
<evidence type="ECO:0000259" key="2">
    <source>
        <dbReference type="Pfam" id="PF13670"/>
    </source>
</evidence>
<dbReference type="Proteomes" id="UP000199555">
    <property type="component" value="Unassembled WGS sequence"/>
</dbReference>
<sequence length="85" mass="9247">MTRTLFAAMALAGLTLPAIAVADTPPPANAQPLSRIIATVEGSAQNLAFIEDVSWDDDGYWEVEYRTTDGREVEIRVDPVTGQNR</sequence>
<evidence type="ECO:0000256" key="1">
    <source>
        <dbReference type="SAM" id="SignalP"/>
    </source>
</evidence>
<dbReference type="Pfam" id="PF13670">
    <property type="entry name" value="PepSY_2"/>
    <property type="match status" value="1"/>
</dbReference>
<accession>A0A1G9F2A7</accession>
<evidence type="ECO:0000313" key="4">
    <source>
        <dbReference type="Proteomes" id="UP000199555"/>
    </source>
</evidence>
<reference evidence="4" key="1">
    <citation type="submission" date="2016-10" db="EMBL/GenBank/DDBJ databases">
        <authorList>
            <person name="Varghese N."/>
            <person name="Submissions S."/>
        </authorList>
    </citation>
    <scope>NUCLEOTIDE SEQUENCE [LARGE SCALE GENOMIC DNA]</scope>
    <source>
        <strain evidence="4">CGMCC 1.7655</strain>
    </source>
</reference>
<keyword evidence="1" id="KW-0732">Signal</keyword>
<protein>
    <submittedName>
        <fullName evidence="3">Peptidase propeptide and YPEB domain-containing protein</fullName>
    </submittedName>
</protein>
<proteinExistence type="predicted"/>
<dbReference type="RefSeq" id="WP_217629655.1">
    <property type="nucleotide sequence ID" value="NZ_FNGE01000003.1"/>
</dbReference>